<reference evidence="1" key="1">
    <citation type="submission" date="2020-10" db="EMBL/GenBank/DDBJ databases">
        <title>Chromosome-scale genome assembly of the Allis shad, Alosa alosa.</title>
        <authorList>
            <person name="Margot Z."/>
            <person name="Christophe K."/>
            <person name="Cabau C."/>
            <person name="Louis A."/>
            <person name="Berthelot C."/>
            <person name="Parey E."/>
            <person name="Roest Crollius H."/>
            <person name="Montfort J."/>
            <person name="Robinson-Rechavi M."/>
            <person name="Bucao C."/>
            <person name="Bouchez O."/>
            <person name="Gislard M."/>
            <person name="Lluch J."/>
            <person name="Milhes M."/>
            <person name="Lampietro C."/>
            <person name="Lopez Roques C."/>
            <person name="Donnadieu C."/>
            <person name="Braasch I."/>
            <person name="Desvignes T."/>
            <person name="Postlethwait J."/>
            <person name="Bobe J."/>
            <person name="Guiguen Y."/>
        </authorList>
    </citation>
    <scope>NUCLEOTIDE SEQUENCE</scope>
    <source>
        <strain evidence="1">M-15738</strain>
        <tissue evidence="1">Blood</tissue>
    </source>
</reference>
<protein>
    <submittedName>
        <fullName evidence="1">Uncharacterized protein</fullName>
    </submittedName>
</protein>
<keyword evidence="2" id="KW-1185">Reference proteome</keyword>
<dbReference type="Proteomes" id="UP000823561">
    <property type="component" value="Chromosome 15"/>
</dbReference>
<organism evidence="1 2">
    <name type="scientific">Alosa alosa</name>
    <name type="common">allis shad</name>
    <dbReference type="NCBI Taxonomy" id="278164"/>
    <lineage>
        <taxon>Eukaryota</taxon>
        <taxon>Metazoa</taxon>
        <taxon>Chordata</taxon>
        <taxon>Craniata</taxon>
        <taxon>Vertebrata</taxon>
        <taxon>Euteleostomi</taxon>
        <taxon>Actinopterygii</taxon>
        <taxon>Neopterygii</taxon>
        <taxon>Teleostei</taxon>
        <taxon>Clupei</taxon>
        <taxon>Clupeiformes</taxon>
        <taxon>Clupeoidei</taxon>
        <taxon>Clupeidae</taxon>
        <taxon>Alosa</taxon>
    </lineage>
</organism>
<dbReference type="AlphaFoldDB" id="A0AAV6G6C9"/>
<evidence type="ECO:0000313" key="2">
    <source>
        <dbReference type="Proteomes" id="UP000823561"/>
    </source>
</evidence>
<dbReference type="EMBL" id="JADWDJ010000015">
    <property type="protein sequence ID" value="KAG5269060.1"/>
    <property type="molecule type" value="Genomic_DNA"/>
</dbReference>
<comment type="caution">
    <text evidence="1">The sequence shown here is derived from an EMBL/GenBank/DDBJ whole genome shotgun (WGS) entry which is preliminary data.</text>
</comment>
<gene>
    <name evidence="1" type="ORF">AALO_G00197840</name>
</gene>
<sequence>MPQLSTGAGICWQTPSGGKVVEQRAYCRMDTGVDKRAGTLMAGQTKALRLEWCCLIPVATLWLVVQEEAPLYPSVDLAEVRVRLLLVAGLCLLVGLGVLALRYNNPTAQLQEHQKEVLSSTHSNMVMARQNAMNTQTCMPGGGAVGLPGPAVQALMDCLVLSLLQEPELTLSPFSVLPLVSKLEALSKALQRADALWDPPLPERQGQEENKDDVIKERIKDINTYLKERLEALHCLQQLQTEFEACVQDTHGQLQKHWTQLEELHVSVTISPTHTDSLPESSQALTDTQRLFSELDRSKSSVQQCQTSQAANSKILKNLDHSWLELSKTVNTELLCPSWTSDLLQSNNDKVNDVLQNSTSLEQQTSTFVVHLKGLEKAVSLDKKQITRSSSLPANRSVQDTTHQSAFEKSIKTLFRVKSTGFRGLRRKRK</sequence>
<proteinExistence type="predicted"/>
<name>A0AAV6G6C9_9TELE</name>
<accession>A0AAV6G6C9</accession>
<evidence type="ECO:0000313" key="1">
    <source>
        <dbReference type="EMBL" id="KAG5269060.1"/>
    </source>
</evidence>